<dbReference type="AlphaFoldDB" id="I8IGV9"/>
<evidence type="ECO:0000313" key="2">
    <source>
        <dbReference type="Proteomes" id="UP000002812"/>
    </source>
</evidence>
<gene>
    <name evidence="1" type="ORF">Ao3042_06135</name>
</gene>
<proteinExistence type="predicted"/>
<comment type="caution">
    <text evidence="1">The sequence shown here is derived from an EMBL/GenBank/DDBJ whole genome shotgun (WGS) entry which is preliminary data.</text>
</comment>
<dbReference type="Proteomes" id="UP000002812">
    <property type="component" value="Unassembled WGS sequence"/>
</dbReference>
<sequence length="103" mass="11507">MIIELLSTLDIETRSLLSIHQQLKKENKSTPVRLRDKPTINDFALHSAICVQAIGTMYTNCLENSNGLYGDIIILKIASYVINSMSSAMILRKKELVNAEKAV</sequence>
<name>I8IGV9_ASPO3</name>
<reference evidence="1 2" key="1">
    <citation type="journal article" date="2012" name="Eukaryot. Cell">
        <title>Draft genome sequence of Aspergillus oryzae strain 3.042.</title>
        <authorList>
            <person name="Zhao G."/>
            <person name="Yao Y."/>
            <person name="Qi W."/>
            <person name="Wang C."/>
            <person name="Hou L."/>
            <person name="Zeng B."/>
            <person name="Cao X."/>
        </authorList>
    </citation>
    <scope>NUCLEOTIDE SEQUENCE [LARGE SCALE GENOMIC DNA]</scope>
    <source>
        <strain evidence="1 2">3.042</strain>
    </source>
</reference>
<dbReference type="EMBL" id="AKHY01000146">
    <property type="protein sequence ID" value="EIT77636.1"/>
    <property type="molecule type" value="Genomic_DNA"/>
</dbReference>
<accession>I8IGV9</accession>
<protein>
    <submittedName>
        <fullName evidence="1">Uncharacterized protein</fullName>
    </submittedName>
</protein>
<reference evidence="2" key="2">
    <citation type="submission" date="2012-06" db="EMBL/GenBank/DDBJ databases">
        <title>Comparative genomic analyses of Aspergillus oryzae 3.042 and A. oryzae RIB40 for soy-sauce fermentation.</title>
        <authorList>
            <person name="Zhao G."/>
            <person name="Hou L."/>
            <person name="Wang C."/>
            <person name="Cao X."/>
        </authorList>
    </citation>
    <scope>NUCLEOTIDE SEQUENCE [LARGE SCALE GENOMIC DNA]</scope>
    <source>
        <strain evidence="2">3.042</strain>
    </source>
</reference>
<evidence type="ECO:0000313" key="1">
    <source>
        <dbReference type="EMBL" id="EIT77636.1"/>
    </source>
</evidence>
<dbReference type="HOGENOM" id="CLU_2263201_0_0_1"/>
<organism evidence="1 2">
    <name type="scientific">Aspergillus oryzae (strain 3.042)</name>
    <name type="common">Yellow koji mold</name>
    <dbReference type="NCBI Taxonomy" id="1160506"/>
    <lineage>
        <taxon>Eukaryota</taxon>
        <taxon>Fungi</taxon>
        <taxon>Dikarya</taxon>
        <taxon>Ascomycota</taxon>
        <taxon>Pezizomycotina</taxon>
        <taxon>Eurotiomycetes</taxon>
        <taxon>Eurotiomycetidae</taxon>
        <taxon>Eurotiales</taxon>
        <taxon>Aspergillaceae</taxon>
        <taxon>Aspergillus</taxon>
        <taxon>Aspergillus subgen. Circumdati</taxon>
    </lineage>
</organism>